<sequence>MSKQLEFIKQLISRKGKCYDVAKRQKSFEKELAASDRFQLMTDASQPGSAEQPPTAAQQPPGPAERPKSHAGRSTFAHSDLLLSAIKALALACGPAEGLHQNCCNRCQDSPKSFHFGLVSVLCIAESAAFCWNLTVFAYLRHNCRRTALPASLQSSVSVLSTDAAWRRLWFRVSRFENKRTQFRLDSDRTAQVDAAHAGLLRAAFNIGVERVTNAALYRRAGLPRPSDLLRRRRLQLAGHLIRAESYCPQPVQEVLLLTLQAPYRRGQARTRRYVDCLLADAGAPDTAGGAAFPLHQGGLQIAKAEPATGQATAGEGGGCVGQDDQETGGSVERFSVGEQTAEKQIEQTGEQVNWCPPRLRSSRSAVAAVSGLSHHAQPVGSLQHQPDAAQVEAGEGQQPAAVGGVHQPPGLRQQPETVAGHRQRPHGSRGDHQRQQPHRHGKLGARLVQSDQAGNRGQALPVLANQIGPVVRLRLARRQHQLSEAACQQKFVSCCRCQRRSQRWQRPRQDQQLQGGAEAPGHRQGVVRIPVHAVLCPGLVIFDTVDAYAQNN</sequence>
<evidence type="ECO:0000256" key="1">
    <source>
        <dbReference type="SAM" id="MobiDB-lite"/>
    </source>
</evidence>
<feature type="region of interest" description="Disordered" evidence="1">
    <location>
        <begin position="308"/>
        <end position="330"/>
    </location>
</feature>
<proteinExistence type="predicted"/>
<keyword evidence="2" id="KW-1185">Reference proteome</keyword>
<organism evidence="2 3">
    <name type="scientific">Macrostomum lignano</name>
    <dbReference type="NCBI Taxonomy" id="282301"/>
    <lineage>
        <taxon>Eukaryota</taxon>
        <taxon>Metazoa</taxon>
        <taxon>Spiralia</taxon>
        <taxon>Lophotrochozoa</taxon>
        <taxon>Platyhelminthes</taxon>
        <taxon>Rhabditophora</taxon>
        <taxon>Macrostomorpha</taxon>
        <taxon>Macrostomida</taxon>
        <taxon>Macrostomidae</taxon>
        <taxon>Macrostomum</taxon>
    </lineage>
</organism>
<dbReference type="Proteomes" id="UP000095280">
    <property type="component" value="Unplaced"/>
</dbReference>
<accession>A0A1I8IBU7</accession>
<dbReference type="AlphaFoldDB" id="A0A1I8IBU7"/>
<reference evidence="3" key="1">
    <citation type="submission" date="2016-11" db="UniProtKB">
        <authorList>
            <consortium name="WormBaseParasite"/>
        </authorList>
    </citation>
    <scope>IDENTIFICATION</scope>
</reference>
<feature type="region of interest" description="Disordered" evidence="1">
    <location>
        <begin position="42"/>
        <end position="72"/>
    </location>
</feature>
<dbReference type="WBParaSite" id="maker-uti_cns_0011367-snap-gene-0.2-mRNA-1">
    <property type="protein sequence ID" value="maker-uti_cns_0011367-snap-gene-0.2-mRNA-1"/>
    <property type="gene ID" value="maker-uti_cns_0011367-snap-gene-0.2"/>
</dbReference>
<protein>
    <submittedName>
        <fullName evidence="3">Integrase catalytic domain-containing protein</fullName>
    </submittedName>
</protein>
<evidence type="ECO:0000313" key="2">
    <source>
        <dbReference type="Proteomes" id="UP000095280"/>
    </source>
</evidence>
<feature type="region of interest" description="Disordered" evidence="1">
    <location>
        <begin position="367"/>
        <end position="444"/>
    </location>
</feature>
<evidence type="ECO:0000313" key="3">
    <source>
        <dbReference type="WBParaSite" id="maker-uti_cns_0011367-snap-gene-0.2-mRNA-1"/>
    </source>
</evidence>
<name>A0A1I8IBU7_9PLAT</name>